<comment type="caution">
    <text evidence="1">The sequence shown here is derived from an EMBL/GenBank/DDBJ whole genome shotgun (WGS) entry which is preliminary data.</text>
</comment>
<gene>
    <name evidence="1" type="ORF">mMyoMyo1_011262</name>
</gene>
<name>A0A7J7QYX0_MYOMY</name>
<dbReference type="AlphaFoldDB" id="A0A7J7QYX0"/>
<evidence type="ECO:0000313" key="2">
    <source>
        <dbReference type="Proteomes" id="UP000527355"/>
    </source>
</evidence>
<dbReference type="Proteomes" id="UP000527355">
    <property type="component" value="Unassembled WGS sequence"/>
</dbReference>
<accession>A0A7J7QYX0</accession>
<proteinExistence type="predicted"/>
<reference evidence="1 2" key="1">
    <citation type="journal article" date="2020" name="Nature">
        <title>Six reference-quality genomes reveal evolution of bat adaptations.</title>
        <authorList>
            <person name="Jebb D."/>
            <person name="Huang Z."/>
            <person name="Pippel M."/>
            <person name="Hughes G.M."/>
            <person name="Lavrichenko K."/>
            <person name="Devanna P."/>
            <person name="Winkler S."/>
            <person name="Jermiin L.S."/>
            <person name="Skirmuntt E.C."/>
            <person name="Katzourakis A."/>
            <person name="Burkitt-Gray L."/>
            <person name="Ray D.A."/>
            <person name="Sullivan K.A.M."/>
            <person name="Roscito J.G."/>
            <person name="Kirilenko B.M."/>
            <person name="Davalos L.M."/>
            <person name="Corthals A.P."/>
            <person name="Power M.L."/>
            <person name="Jones G."/>
            <person name="Ransome R.D."/>
            <person name="Dechmann D.K.N."/>
            <person name="Locatelli A.G."/>
            <person name="Puechmaille S.J."/>
            <person name="Fedrigo O."/>
            <person name="Jarvis E.D."/>
            <person name="Hiller M."/>
            <person name="Vernes S.C."/>
            <person name="Myers E.W."/>
            <person name="Teeling E.C."/>
        </authorList>
    </citation>
    <scope>NUCLEOTIDE SEQUENCE [LARGE SCALE GENOMIC DNA]</scope>
    <source>
        <strain evidence="1">MMyoMyo1</strain>
        <tissue evidence="1">Flight muscle</tissue>
    </source>
</reference>
<dbReference type="EMBL" id="JABWUV010000044">
    <property type="protein sequence ID" value="KAF6269076.1"/>
    <property type="molecule type" value="Genomic_DNA"/>
</dbReference>
<keyword evidence="2" id="KW-1185">Reference proteome</keyword>
<organism evidence="1 2">
    <name type="scientific">Myotis myotis</name>
    <name type="common">Greater mouse-eared bat</name>
    <name type="synonym">Vespertilio myotis</name>
    <dbReference type="NCBI Taxonomy" id="51298"/>
    <lineage>
        <taxon>Eukaryota</taxon>
        <taxon>Metazoa</taxon>
        <taxon>Chordata</taxon>
        <taxon>Craniata</taxon>
        <taxon>Vertebrata</taxon>
        <taxon>Euteleostomi</taxon>
        <taxon>Mammalia</taxon>
        <taxon>Eutheria</taxon>
        <taxon>Laurasiatheria</taxon>
        <taxon>Chiroptera</taxon>
        <taxon>Yangochiroptera</taxon>
        <taxon>Vespertilionidae</taxon>
        <taxon>Myotis</taxon>
    </lineage>
</organism>
<evidence type="ECO:0000313" key="1">
    <source>
        <dbReference type="EMBL" id="KAF6269076.1"/>
    </source>
</evidence>
<protein>
    <submittedName>
        <fullName evidence="1">Uncharacterized protein</fullName>
    </submittedName>
</protein>
<sequence length="140" mass="14686">MNHRPVGSPPRAGPRSLGFVLRGPGSLCFASITPCPLLGKQPSIIPASASCAICRDCHPQRPRLPPRKAPRPRGDWLPWGAGAGPGLGLATSLPLELELNLGRPGKLAGPSRATQDPSFMAGETEACGLDVCVDRVIFTF</sequence>